<dbReference type="OrthoDB" id="1935372at2759"/>
<feature type="region of interest" description="Disordered" evidence="1">
    <location>
        <begin position="65"/>
        <end position="136"/>
    </location>
</feature>
<proteinExistence type="predicted"/>
<dbReference type="EMBL" id="JACGCM010001428">
    <property type="protein sequence ID" value="KAF6155362.1"/>
    <property type="molecule type" value="Genomic_DNA"/>
</dbReference>
<feature type="region of interest" description="Disordered" evidence="1">
    <location>
        <begin position="1"/>
        <end position="53"/>
    </location>
</feature>
<feature type="compositionally biased region" description="Basic and acidic residues" evidence="1">
    <location>
        <begin position="88"/>
        <end position="98"/>
    </location>
</feature>
<keyword evidence="3" id="KW-1185">Reference proteome</keyword>
<evidence type="ECO:0000313" key="2">
    <source>
        <dbReference type="EMBL" id="KAF6155362.1"/>
    </source>
</evidence>
<dbReference type="Proteomes" id="UP000541444">
    <property type="component" value="Unassembled WGS sequence"/>
</dbReference>
<name>A0A7J7MKM0_9MAGN</name>
<dbReference type="InterPro" id="IPR040381">
    <property type="entry name" value="At4g14450-like"/>
</dbReference>
<accession>A0A7J7MKM0</accession>
<reference evidence="2 3" key="1">
    <citation type="journal article" date="2020" name="IScience">
        <title>Genome Sequencing of the Endangered Kingdonia uniflora (Circaeasteraceae, Ranunculales) Reveals Potential Mechanisms of Evolutionary Specialization.</title>
        <authorList>
            <person name="Sun Y."/>
            <person name="Deng T."/>
            <person name="Zhang A."/>
            <person name="Moore M.J."/>
            <person name="Landis J.B."/>
            <person name="Lin N."/>
            <person name="Zhang H."/>
            <person name="Zhang X."/>
            <person name="Huang J."/>
            <person name="Zhang X."/>
            <person name="Sun H."/>
            <person name="Wang H."/>
        </authorList>
    </citation>
    <scope>NUCLEOTIDE SEQUENCE [LARGE SCALE GENOMIC DNA]</scope>
    <source>
        <strain evidence="2">TB1705</strain>
        <tissue evidence="2">Leaf</tissue>
    </source>
</reference>
<dbReference type="PANTHER" id="PTHR33912">
    <property type="entry name" value="OS01G0939400 PROTEIN"/>
    <property type="match status" value="1"/>
</dbReference>
<dbReference type="AlphaFoldDB" id="A0A7J7MKM0"/>
<evidence type="ECO:0000313" key="3">
    <source>
        <dbReference type="Proteomes" id="UP000541444"/>
    </source>
</evidence>
<protein>
    <submittedName>
        <fullName evidence="2">Uncharacterized protein</fullName>
    </submittedName>
</protein>
<sequence>MALVDYGSSSSDEDEDADEANLKLPKPNHDSQNGTSVSTSQRPSNTVSKLPAPFEKLPDASLLLNSPDFSFPQISGNEHSSRVAVARAENESRKRESKGSASSLPRSKYPRGNLPHSRAVRETGGDLLVPPQLNGRSNVVTEDIGKLFVRRAEPSSH</sequence>
<gene>
    <name evidence="2" type="ORF">GIB67_019888</name>
</gene>
<evidence type="ECO:0000256" key="1">
    <source>
        <dbReference type="SAM" id="MobiDB-lite"/>
    </source>
</evidence>
<feature type="compositionally biased region" description="Polar residues" evidence="1">
    <location>
        <begin position="30"/>
        <end position="48"/>
    </location>
</feature>
<dbReference type="PANTHER" id="PTHR33912:SF3">
    <property type="entry name" value="OS01G0939400 PROTEIN"/>
    <property type="match status" value="1"/>
</dbReference>
<comment type="caution">
    <text evidence="2">The sequence shown here is derived from an EMBL/GenBank/DDBJ whole genome shotgun (WGS) entry which is preliminary data.</text>
</comment>
<organism evidence="2 3">
    <name type="scientific">Kingdonia uniflora</name>
    <dbReference type="NCBI Taxonomy" id="39325"/>
    <lineage>
        <taxon>Eukaryota</taxon>
        <taxon>Viridiplantae</taxon>
        <taxon>Streptophyta</taxon>
        <taxon>Embryophyta</taxon>
        <taxon>Tracheophyta</taxon>
        <taxon>Spermatophyta</taxon>
        <taxon>Magnoliopsida</taxon>
        <taxon>Ranunculales</taxon>
        <taxon>Circaeasteraceae</taxon>
        <taxon>Kingdonia</taxon>
    </lineage>
</organism>
<feature type="compositionally biased region" description="Polar residues" evidence="1">
    <location>
        <begin position="65"/>
        <end position="78"/>
    </location>
</feature>